<dbReference type="Gene3D" id="3.30.420.40">
    <property type="match status" value="2"/>
</dbReference>
<dbReference type="GO" id="GO:0140662">
    <property type="term" value="F:ATP-dependent protein folding chaperone"/>
    <property type="evidence" value="ECO:0007669"/>
    <property type="project" value="InterPro"/>
</dbReference>
<dbReference type="Pfam" id="PF00012">
    <property type="entry name" value="HSP70"/>
    <property type="match status" value="1"/>
</dbReference>
<dbReference type="AlphaFoldDB" id="A0A8W8L8H8"/>
<dbReference type="Gene3D" id="3.90.640.10">
    <property type="entry name" value="Actin, Chain A, domain 4"/>
    <property type="match status" value="1"/>
</dbReference>
<comment type="similarity">
    <text evidence="1">Belongs to the heat shock protein 70 family.</text>
</comment>
<accession>A0A8W8L8H8</accession>
<sequence>MSGLEEIPDDVISGLEEMSTEPGSGLEELPDDVFEERQRPVRESSKIKMVAAMDFGTTYSGYAFKLIGIENHKNIYVKSWNEEAGGGCLPSENAPTCVLLEANGDFKSFGYTAEREFSECEDQKNWRFFKHFKMILHRDEGLCSKTTIKDSNGKEISARLVFTHCIKFMKDDLMKMVERKKVDTEFKTENIRWVITVPAIWEEPAKQFMREAAREAGIEGDNLLLALEPEAASIYVKEMNVEVHTDMNQSRLSAFSPKTKYMIVDLGGGTVDVTVREVLPDRSLKEITKASGGAWGGLHVNQRFYQFIEDLVGNKLMEKFREQHPAAQLDLEREIEQKKRNLTGDEQNRILINLPGELIELFEKTKGKSLSDFATSSGRYREKLEMKFEKLRMSLDVTMDMFKPAVDSILRHVEELVSDPLTKGLKNIILVGGFSDCKIIQKAMREKFKDFRVVIPQEAGLAVLQGAVLFGENPLIVSERVSPFTYGTRQLRYFLDGDPPEYRTEIDGAPFCKNVFNVLARSGQTFRVGQRVTTEVSPVKPNQTVMPVNVYQSNNPDQMYVDDDCREIGTMIVDMPDTTGGLDRIVDVSLAFGDTELHVTGRDRSSKEKVSMQRRGRKYKSRWTKKVGLKQLLATQENPRSLIQELEMRVRMLALQRETAESDTLHAIAGEQQRKFFTVWMSRSNPFNEIEDTGTESDNLITRQKLTQFSYDKDVSWDELITNAPRIKKYTQFMEESASALRQLEYSALQTTEEADTANGEVLNS</sequence>
<keyword evidence="2" id="KW-0547">Nucleotide-binding</keyword>
<evidence type="ECO:0000256" key="1">
    <source>
        <dbReference type="ARBA" id="ARBA00007381"/>
    </source>
</evidence>
<name>A0A8W8L8H8_MAGGI</name>
<dbReference type="SUPFAM" id="SSF53067">
    <property type="entry name" value="Actin-like ATPase domain"/>
    <property type="match status" value="2"/>
</dbReference>
<dbReference type="InterPro" id="IPR013126">
    <property type="entry name" value="Hsp_70_fam"/>
</dbReference>
<evidence type="ECO:0008006" key="7">
    <source>
        <dbReference type="Google" id="ProtNLM"/>
    </source>
</evidence>
<evidence type="ECO:0000313" key="6">
    <source>
        <dbReference type="Proteomes" id="UP000005408"/>
    </source>
</evidence>
<dbReference type="InterPro" id="IPR043129">
    <property type="entry name" value="ATPase_NBD"/>
</dbReference>
<dbReference type="EnsemblMetazoa" id="G27067.3">
    <property type="protein sequence ID" value="G27067.3:cds"/>
    <property type="gene ID" value="G27067"/>
</dbReference>
<proteinExistence type="inferred from homology"/>
<dbReference type="GO" id="GO:0005524">
    <property type="term" value="F:ATP binding"/>
    <property type="evidence" value="ECO:0007669"/>
    <property type="project" value="UniProtKB-KW"/>
</dbReference>
<reference evidence="5" key="1">
    <citation type="submission" date="2022-08" db="UniProtKB">
        <authorList>
            <consortium name="EnsemblMetazoa"/>
        </authorList>
    </citation>
    <scope>IDENTIFICATION</scope>
    <source>
        <strain evidence="5">05x7-T-G4-1.051#20</strain>
    </source>
</reference>
<dbReference type="CDD" id="cd10229">
    <property type="entry name" value="ASKHA_NBD_HSP70_HSPA12"/>
    <property type="match status" value="1"/>
</dbReference>
<evidence type="ECO:0000256" key="4">
    <source>
        <dbReference type="SAM" id="MobiDB-lite"/>
    </source>
</evidence>
<dbReference type="PANTHER" id="PTHR14187:SF5">
    <property type="entry name" value="HEAT SHOCK 70 KDA PROTEIN 12A"/>
    <property type="match status" value="1"/>
</dbReference>
<evidence type="ECO:0000313" key="5">
    <source>
        <dbReference type="EnsemblMetazoa" id="G27067.3:cds"/>
    </source>
</evidence>
<evidence type="ECO:0000256" key="2">
    <source>
        <dbReference type="ARBA" id="ARBA00022741"/>
    </source>
</evidence>
<organism evidence="5 6">
    <name type="scientific">Magallana gigas</name>
    <name type="common">Pacific oyster</name>
    <name type="synonym">Crassostrea gigas</name>
    <dbReference type="NCBI Taxonomy" id="29159"/>
    <lineage>
        <taxon>Eukaryota</taxon>
        <taxon>Metazoa</taxon>
        <taxon>Spiralia</taxon>
        <taxon>Lophotrochozoa</taxon>
        <taxon>Mollusca</taxon>
        <taxon>Bivalvia</taxon>
        <taxon>Autobranchia</taxon>
        <taxon>Pteriomorphia</taxon>
        <taxon>Ostreida</taxon>
        <taxon>Ostreoidea</taxon>
        <taxon>Ostreidae</taxon>
        <taxon>Magallana</taxon>
    </lineage>
</organism>
<keyword evidence="6" id="KW-1185">Reference proteome</keyword>
<dbReference type="PANTHER" id="PTHR14187">
    <property type="entry name" value="ALPHA KINASE/ELONGATION FACTOR 2 KINASE"/>
    <property type="match status" value="1"/>
</dbReference>
<evidence type="ECO:0000256" key="3">
    <source>
        <dbReference type="ARBA" id="ARBA00022840"/>
    </source>
</evidence>
<feature type="region of interest" description="Disordered" evidence="4">
    <location>
        <begin position="1"/>
        <end position="28"/>
    </location>
</feature>
<keyword evidence="3" id="KW-0067">ATP-binding</keyword>
<dbReference type="Proteomes" id="UP000005408">
    <property type="component" value="Unassembled WGS sequence"/>
</dbReference>
<protein>
    <recommendedName>
        <fullName evidence="7">Heat shock 70 kDa protein 12B</fullName>
    </recommendedName>
</protein>